<evidence type="ECO:0000313" key="1">
    <source>
        <dbReference type="EMBL" id="CAD7000026.1"/>
    </source>
</evidence>
<dbReference type="EMBL" id="CAJHJT010000012">
    <property type="protein sequence ID" value="CAD7000026.1"/>
    <property type="molecule type" value="Genomic_DNA"/>
</dbReference>
<comment type="caution">
    <text evidence="1">The sequence shown here is derived from an EMBL/GenBank/DDBJ whole genome shotgun (WGS) entry which is preliminary data.</text>
</comment>
<organism evidence="1 2">
    <name type="scientific">Ceratitis capitata</name>
    <name type="common">Mediterranean fruit fly</name>
    <name type="synonym">Tephritis capitata</name>
    <dbReference type="NCBI Taxonomy" id="7213"/>
    <lineage>
        <taxon>Eukaryota</taxon>
        <taxon>Metazoa</taxon>
        <taxon>Ecdysozoa</taxon>
        <taxon>Arthropoda</taxon>
        <taxon>Hexapoda</taxon>
        <taxon>Insecta</taxon>
        <taxon>Pterygota</taxon>
        <taxon>Neoptera</taxon>
        <taxon>Endopterygota</taxon>
        <taxon>Diptera</taxon>
        <taxon>Brachycera</taxon>
        <taxon>Muscomorpha</taxon>
        <taxon>Tephritoidea</taxon>
        <taxon>Tephritidae</taxon>
        <taxon>Ceratitis</taxon>
        <taxon>Ceratitis</taxon>
    </lineage>
</organism>
<gene>
    <name evidence="1" type="ORF">CCAP1982_LOCUS8530</name>
</gene>
<sequence>MDDLCDIVASKAPLISENNNNLKSATKNGKNSNALPVQQLPRGDQCLTKRASHYQSSTQLDMLKNDDIYGNFDNERRVSATFVPPSALETIELRVS</sequence>
<evidence type="ECO:0000313" key="2">
    <source>
        <dbReference type="Proteomes" id="UP000606786"/>
    </source>
</evidence>
<reference evidence="1" key="1">
    <citation type="submission" date="2020-11" db="EMBL/GenBank/DDBJ databases">
        <authorList>
            <person name="Whitehead M."/>
        </authorList>
    </citation>
    <scope>NUCLEOTIDE SEQUENCE</scope>
    <source>
        <strain evidence="1">EGII</strain>
    </source>
</reference>
<keyword evidence="2" id="KW-1185">Reference proteome</keyword>
<name>A0A811UQD7_CERCA</name>
<dbReference type="AlphaFoldDB" id="A0A811UQD7"/>
<proteinExistence type="predicted"/>
<accession>A0A811UQD7</accession>
<dbReference type="Proteomes" id="UP000606786">
    <property type="component" value="Unassembled WGS sequence"/>
</dbReference>
<protein>
    <submittedName>
        <fullName evidence="1">(Mediterranean fruit fly) hypothetical protein</fullName>
    </submittedName>
</protein>